<name>A0A849SAJ2_UNCEI</name>
<evidence type="ECO:0000256" key="3">
    <source>
        <dbReference type="ARBA" id="ARBA00022516"/>
    </source>
</evidence>
<comment type="caution">
    <text evidence="14">The sequence shown here is derived from an EMBL/GenBank/DDBJ whole genome shotgun (WGS) entry which is preliminary data.</text>
</comment>
<keyword evidence="6 12" id="KW-1133">Transmembrane helix</keyword>
<dbReference type="AlphaFoldDB" id="A0A849SAJ2"/>
<evidence type="ECO:0000256" key="6">
    <source>
        <dbReference type="ARBA" id="ARBA00022989"/>
    </source>
</evidence>
<evidence type="ECO:0000256" key="8">
    <source>
        <dbReference type="ARBA" id="ARBA00023004"/>
    </source>
</evidence>
<gene>
    <name evidence="14" type="ORF">HOP12_00795</name>
</gene>
<dbReference type="GO" id="GO:0006633">
    <property type="term" value="P:fatty acid biosynthetic process"/>
    <property type="evidence" value="ECO:0007669"/>
    <property type="project" value="UniProtKB-KW"/>
</dbReference>
<evidence type="ECO:0000259" key="13">
    <source>
        <dbReference type="Pfam" id="PF00487"/>
    </source>
</evidence>
<evidence type="ECO:0000256" key="4">
    <source>
        <dbReference type="ARBA" id="ARBA00022692"/>
    </source>
</evidence>
<dbReference type="GO" id="GO:0016020">
    <property type="term" value="C:membrane"/>
    <property type="evidence" value="ECO:0007669"/>
    <property type="project" value="UniProtKB-SubCell"/>
</dbReference>
<sequence>MSGDAGPAVAVPPEPIHWSGSAPFLALHAGVIAVFWVGVSPVALATAIGLYLFRMFAITGFYHRYFSHRTFRAGRSIQFLMALAGTLAVQRGPLWWAAHHRYHHRHSDEDGDSHSPGRHGFWWSHVGWFLTQSGTPTREHLVRDWVRYPELRFLDRYYLVGPILLAPGLLGLGAWLQVAAPRLGTSAAQMFVWGFLVSTVVLYHATYTINSLSHQFGSRRFDTGDDSRNNGLLALLTLGEGWHNNHHHYPGAARQGFYWWEIDLTYYGLKALAALRVISRLQPVPARVLERRRLS</sequence>
<evidence type="ECO:0000256" key="2">
    <source>
        <dbReference type="ARBA" id="ARBA00008749"/>
    </source>
</evidence>
<keyword evidence="4 12" id="KW-0812">Transmembrane</keyword>
<dbReference type="InterPro" id="IPR015876">
    <property type="entry name" value="Acyl-CoA_DS"/>
</dbReference>
<evidence type="ECO:0000256" key="5">
    <source>
        <dbReference type="ARBA" id="ARBA00022832"/>
    </source>
</evidence>
<dbReference type="PANTHER" id="PTHR11351">
    <property type="entry name" value="ACYL-COA DESATURASE"/>
    <property type="match status" value="1"/>
</dbReference>
<dbReference type="CDD" id="cd03505">
    <property type="entry name" value="Delta9-FADS-like"/>
    <property type="match status" value="1"/>
</dbReference>
<keyword evidence="8" id="KW-0408">Iron</keyword>
<feature type="transmembrane region" description="Helical" evidence="12">
    <location>
        <begin position="25"/>
        <end position="53"/>
    </location>
</feature>
<protein>
    <submittedName>
        <fullName evidence="14">Acyl-CoA desaturase</fullName>
    </submittedName>
</protein>
<dbReference type="EMBL" id="JABFRW010000008">
    <property type="protein sequence ID" value="NOT32688.1"/>
    <property type="molecule type" value="Genomic_DNA"/>
</dbReference>
<dbReference type="PANTHER" id="PTHR11351:SF31">
    <property type="entry name" value="DESATURASE 1, ISOFORM A-RELATED"/>
    <property type="match status" value="1"/>
</dbReference>
<keyword evidence="9" id="KW-0443">Lipid metabolism</keyword>
<accession>A0A849SAJ2</accession>
<evidence type="ECO:0000256" key="10">
    <source>
        <dbReference type="ARBA" id="ARBA00023136"/>
    </source>
</evidence>
<evidence type="ECO:0000256" key="7">
    <source>
        <dbReference type="ARBA" id="ARBA00023002"/>
    </source>
</evidence>
<dbReference type="PRINTS" id="PR00075">
    <property type="entry name" value="FACDDSATRASE"/>
</dbReference>
<keyword evidence="10 12" id="KW-0472">Membrane</keyword>
<evidence type="ECO:0000256" key="12">
    <source>
        <dbReference type="SAM" id="Phobius"/>
    </source>
</evidence>
<organism evidence="14 15">
    <name type="scientific">Eiseniibacteriota bacterium</name>
    <dbReference type="NCBI Taxonomy" id="2212470"/>
    <lineage>
        <taxon>Bacteria</taxon>
        <taxon>Candidatus Eiseniibacteriota</taxon>
    </lineage>
</organism>
<keyword evidence="3" id="KW-0444">Lipid biosynthesis</keyword>
<dbReference type="Proteomes" id="UP000580839">
    <property type="component" value="Unassembled WGS sequence"/>
</dbReference>
<evidence type="ECO:0000313" key="14">
    <source>
        <dbReference type="EMBL" id="NOT32688.1"/>
    </source>
</evidence>
<dbReference type="GO" id="GO:0016717">
    <property type="term" value="F:oxidoreductase activity, acting on paired donors, with oxidation of a pair of donors resulting in the reduction of molecular oxygen to two molecules of water"/>
    <property type="evidence" value="ECO:0007669"/>
    <property type="project" value="InterPro"/>
</dbReference>
<evidence type="ECO:0000256" key="1">
    <source>
        <dbReference type="ARBA" id="ARBA00004141"/>
    </source>
</evidence>
<proteinExistence type="inferred from homology"/>
<feature type="transmembrane region" description="Helical" evidence="12">
    <location>
        <begin position="157"/>
        <end position="178"/>
    </location>
</feature>
<evidence type="ECO:0000313" key="15">
    <source>
        <dbReference type="Proteomes" id="UP000580839"/>
    </source>
</evidence>
<dbReference type="Pfam" id="PF00487">
    <property type="entry name" value="FA_desaturase"/>
    <property type="match status" value="1"/>
</dbReference>
<evidence type="ECO:0000256" key="9">
    <source>
        <dbReference type="ARBA" id="ARBA00023098"/>
    </source>
</evidence>
<comment type="subcellular location">
    <subcellularLocation>
        <location evidence="1">Membrane</location>
        <topology evidence="1">Multi-pass membrane protein</topology>
    </subcellularLocation>
</comment>
<evidence type="ECO:0000256" key="11">
    <source>
        <dbReference type="ARBA" id="ARBA00023160"/>
    </source>
</evidence>
<feature type="domain" description="Fatty acid desaturase" evidence="13">
    <location>
        <begin position="44"/>
        <end position="272"/>
    </location>
</feature>
<reference evidence="14 15" key="1">
    <citation type="submission" date="2020-04" db="EMBL/GenBank/DDBJ databases">
        <title>Metagenomic profiling of ammonia- and methane-oxidizing microorganisms in a Dutch drinking water treatment plant.</title>
        <authorList>
            <person name="Poghosyan L."/>
            <person name="Leucker S."/>
        </authorList>
    </citation>
    <scope>NUCLEOTIDE SEQUENCE [LARGE SCALE GENOMIC DNA]</scope>
    <source>
        <strain evidence="14">S-RSF-IL-03</strain>
    </source>
</reference>
<feature type="transmembrane region" description="Helical" evidence="12">
    <location>
        <begin position="190"/>
        <end position="210"/>
    </location>
</feature>
<keyword evidence="5" id="KW-0276">Fatty acid metabolism</keyword>
<keyword evidence="11" id="KW-0275">Fatty acid biosynthesis</keyword>
<dbReference type="InterPro" id="IPR005804">
    <property type="entry name" value="FA_desaturase_dom"/>
</dbReference>
<comment type="similarity">
    <text evidence="2">Belongs to the fatty acid desaturase type 2 family.</text>
</comment>
<keyword evidence="7" id="KW-0560">Oxidoreductase</keyword>